<dbReference type="EMBL" id="CP046904">
    <property type="protein sequence ID" value="QGZ38312.1"/>
    <property type="molecule type" value="Genomic_DNA"/>
</dbReference>
<dbReference type="Proteomes" id="UP000437862">
    <property type="component" value="Chromosome"/>
</dbReference>
<dbReference type="Proteomes" id="UP000315112">
    <property type="component" value="Unassembled WGS sequence"/>
</dbReference>
<dbReference type="RefSeq" id="WP_145873781.1">
    <property type="nucleotide sequence ID" value="NZ_CP046904.1"/>
</dbReference>
<evidence type="ECO:0000313" key="4">
    <source>
        <dbReference type="Proteomes" id="UP000437862"/>
    </source>
</evidence>
<keyword evidence="4" id="KW-1185">Reference proteome</keyword>
<name>A0A562Q0D7_9BURK</name>
<reference evidence="1 4" key="3">
    <citation type="submission" date="2019-12" db="EMBL/GenBank/DDBJ databases">
        <title>Draft Genome Sequences of Six Type Strains of the Genus Massilia.</title>
        <authorList>
            <person name="Miess H."/>
            <person name="Frediansyah A."/>
            <person name="Goeker M."/>
            <person name="Gross H."/>
        </authorList>
    </citation>
    <scope>NUCLEOTIDE SEQUENCE [LARGE SCALE GENOMIC DNA]</scope>
    <source>
        <strain evidence="1 4">DSM 26639</strain>
    </source>
</reference>
<dbReference type="Pfam" id="PF14078">
    <property type="entry name" value="DUF4259"/>
    <property type="match status" value="1"/>
</dbReference>
<dbReference type="EMBL" id="VLKW01000002">
    <property type="protein sequence ID" value="TWI50151.1"/>
    <property type="molecule type" value="Genomic_DNA"/>
</dbReference>
<evidence type="ECO:0000313" key="1">
    <source>
        <dbReference type="EMBL" id="QGZ38312.1"/>
    </source>
</evidence>
<dbReference type="OrthoDB" id="7594887at2"/>
<dbReference type="AlphaFoldDB" id="A0A562Q0D7"/>
<evidence type="ECO:0000313" key="3">
    <source>
        <dbReference type="Proteomes" id="UP000315112"/>
    </source>
</evidence>
<dbReference type="InterPro" id="IPR025355">
    <property type="entry name" value="DUF4259"/>
</dbReference>
<organism evidence="2 3">
    <name type="scientific">Pseudoduganella flava</name>
    <dbReference type="NCBI Taxonomy" id="871742"/>
    <lineage>
        <taxon>Bacteria</taxon>
        <taxon>Pseudomonadati</taxon>
        <taxon>Pseudomonadota</taxon>
        <taxon>Betaproteobacteria</taxon>
        <taxon>Burkholderiales</taxon>
        <taxon>Oxalobacteraceae</taxon>
        <taxon>Telluria group</taxon>
        <taxon>Pseudoduganella</taxon>
    </lineage>
</organism>
<sequence>MGTWAVGPFGNDFAQDWAEDLHESNDLYFIGDTLDNVLTNADHLEAPFGAEGLAAVETLLRLEGRGGVEDDDSAGIDEWVGVVKAKYKPRADLVEKAGRVLDLVLSERSELRELWQDSEHYDAWRAGVEEQKVRLAGK</sequence>
<reference evidence="2 3" key="1">
    <citation type="journal article" date="2015" name="Stand. Genomic Sci.">
        <title>Genomic Encyclopedia of Bacterial and Archaeal Type Strains, Phase III: the genomes of soil and plant-associated and newly described type strains.</title>
        <authorList>
            <person name="Whitman W.B."/>
            <person name="Woyke T."/>
            <person name="Klenk H.P."/>
            <person name="Zhou Y."/>
            <person name="Lilburn T.G."/>
            <person name="Beck B.J."/>
            <person name="De Vos P."/>
            <person name="Vandamme P."/>
            <person name="Eisen J.A."/>
            <person name="Garrity G."/>
            <person name="Hugenholtz P."/>
            <person name="Kyrpides N.C."/>
        </authorList>
    </citation>
    <scope>NUCLEOTIDE SEQUENCE [LARGE SCALE GENOMIC DNA]</scope>
    <source>
        <strain evidence="2 3">CGMCC 1.10685</strain>
    </source>
</reference>
<evidence type="ECO:0000313" key="2">
    <source>
        <dbReference type="EMBL" id="TWI50151.1"/>
    </source>
</evidence>
<accession>A0A562Q0D7</accession>
<protein>
    <submittedName>
        <fullName evidence="1">DUF4259 domain-containing protein</fullName>
    </submittedName>
    <submittedName>
        <fullName evidence="2">Uncharacterized protein DUF4259</fullName>
    </submittedName>
</protein>
<gene>
    <name evidence="1" type="ORF">GO485_04095</name>
    <name evidence="2" type="ORF">IP92_01380</name>
</gene>
<reference evidence="2" key="2">
    <citation type="submission" date="2019-07" db="EMBL/GenBank/DDBJ databases">
        <authorList>
            <person name="Whitman W."/>
            <person name="Huntemann M."/>
            <person name="Clum A."/>
            <person name="Pillay M."/>
            <person name="Palaniappan K."/>
            <person name="Varghese N."/>
            <person name="Mikhailova N."/>
            <person name="Stamatis D."/>
            <person name="Reddy T."/>
            <person name="Daum C."/>
            <person name="Shapiro N."/>
            <person name="Ivanova N."/>
            <person name="Kyrpides N."/>
            <person name="Woyke T."/>
        </authorList>
    </citation>
    <scope>NUCLEOTIDE SEQUENCE</scope>
    <source>
        <strain evidence="2">CGMCC 1.10685</strain>
    </source>
</reference>
<proteinExistence type="predicted"/>